<gene>
    <name evidence="2" type="ORF">THAOC_05241</name>
</gene>
<organism evidence="2 3">
    <name type="scientific">Thalassiosira oceanica</name>
    <name type="common">Marine diatom</name>
    <dbReference type="NCBI Taxonomy" id="159749"/>
    <lineage>
        <taxon>Eukaryota</taxon>
        <taxon>Sar</taxon>
        <taxon>Stramenopiles</taxon>
        <taxon>Ochrophyta</taxon>
        <taxon>Bacillariophyta</taxon>
        <taxon>Coscinodiscophyceae</taxon>
        <taxon>Thalassiosirophycidae</taxon>
        <taxon>Thalassiosirales</taxon>
        <taxon>Thalassiosiraceae</taxon>
        <taxon>Thalassiosira</taxon>
    </lineage>
</organism>
<evidence type="ECO:0000313" key="2">
    <source>
        <dbReference type="EMBL" id="EJK73156.1"/>
    </source>
</evidence>
<comment type="caution">
    <text evidence="2">The sequence shown here is derived from an EMBL/GenBank/DDBJ whole genome shotgun (WGS) entry which is preliminary data.</text>
</comment>
<proteinExistence type="predicted"/>
<accession>K0THM4</accession>
<dbReference type="Proteomes" id="UP000266841">
    <property type="component" value="Unassembled WGS sequence"/>
</dbReference>
<evidence type="ECO:0000313" key="3">
    <source>
        <dbReference type="Proteomes" id="UP000266841"/>
    </source>
</evidence>
<keyword evidence="3" id="KW-1185">Reference proteome</keyword>
<dbReference type="EMBL" id="AGNL01004772">
    <property type="protein sequence ID" value="EJK73156.1"/>
    <property type="molecule type" value="Genomic_DNA"/>
</dbReference>
<sequence length="106" mass="11828">MALAFEVSDSKEIAYAIAAHDEYLSYLAFAISDRDNEWTIDPTHEFYSCTFIFLLTTNHKWQISNESNFFSAILFDEASEGPCRANFHPPSSMAVGQPPGRGNAVS</sequence>
<reference evidence="2 3" key="1">
    <citation type="journal article" date="2012" name="Genome Biol.">
        <title>Genome and low-iron response of an oceanic diatom adapted to chronic iron limitation.</title>
        <authorList>
            <person name="Lommer M."/>
            <person name="Specht M."/>
            <person name="Roy A.S."/>
            <person name="Kraemer L."/>
            <person name="Andreson R."/>
            <person name="Gutowska M.A."/>
            <person name="Wolf J."/>
            <person name="Bergner S.V."/>
            <person name="Schilhabel M.B."/>
            <person name="Klostermeier U.C."/>
            <person name="Beiko R.G."/>
            <person name="Rosenstiel P."/>
            <person name="Hippler M."/>
            <person name="Laroche J."/>
        </authorList>
    </citation>
    <scope>NUCLEOTIDE SEQUENCE [LARGE SCALE GENOMIC DNA]</scope>
    <source>
        <strain evidence="2 3">CCMP1005</strain>
    </source>
</reference>
<dbReference type="AlphaFoldDB" id="K0THM4"/>
<evidence type="ECO:0000256" key="1">
    <source>
        <dbReference type="SAM" id="MobiDB-lite"/>
    </source>
</evidence>
<feature type="region of interest" description="Disordered" evidence="1">
    <location>
        <begin position="86"/>
        <end position="106"/>
    </location>
</feature>
<protein>
    <submittedName>
        <fullName evidence="2">Uncharacterized protein</fullName>
    </submittedName>
</protein>
<name>K0THM4_THAOC</name>